<dbReference type="Proteomes" id="UP001652504">
    <property type="component" value="Unassembled WGS sequence"/>
</dbReference>
<name>A0ABT3ABT0_9ALTE</name>
<protein>
    <submittedName>
        <fullName evidence="1">Uncharacterized protein</fullName>
    </submittedName>
</protein>
<dbReference type="EMBL" id="JAOWKX010000007">
    <property type="protein sequence ID" value="MCV2885736.1"/>
    <property type="molecule type" value="Genomic_DNA"/>
</dbReference>
<sequence>MCNRETLVLKISRKVIDEIHRTGMDTKSFMMKAIGDELFIRNELAEGNVLCSVSKYSTVKQLDMR</sequence>
<evidence type="ECO:0000313" key="1">
    <source>
        <dbReference type="EMBL" id="MCV2885736.1"/>
    </source>
</evidence>
<accession>A0ABT3ABT0</accession>
<comment type="caution">
    <text evidence="1">The sequence shown here is derived from an EMBL/GenBank/DDBJ whole genome shotgun (WGS) entry which is preliminary data.</text>
</comment>
<organism evidence="1 2">
    <name type="scientific">Fluctibacter corallii</name>
    <dbReference type="NCBI Taxonomy" id="2984329"/>
    <lineage>
        <taxon>Bacteria</taxon>
        <taxon>Pseudomonadati</taxon>
        <taxon>Pseudomonadota</taxon>
        <taxon>Gammaproteobacteria</taxon>
        <taxon>Alteromonadales</taxon>
        <taxon>Alteromonadaceae</taxon>
        <taxon>Fluctibacter</taxon>
    </lineage>
</organism>
<keyword evidence="2" id="KW-1185">Reference proteome</keyword>
<gene>
    <name evidence="1" type="ORF">OE749_13640</name>
</gene>
<evidence type="ECO:0000313" key="2">
    <source>
        <dbReference type="Proteomes" id="UP001652504"/>
    </source>
</evidence>
<reference evidence="1 2" key="1">
    <citation type="submission" date="2022-10" db="EMBL/GenBank/DDBJ databases">
        <title>Aestuariibacter sp. AA17 isolated from Montipora capitata coral fragment.</title>
        <authorList>
            <person name="Emsley S.A."/>
            <person name="Pfannmuller K.M."/>
            <person name="Loughran R.M."/>
            <person name="Shlafstein M."/>
            <person name="Papke E."/>
            <person name="Saw J.H."/>
            <person name="Ushijima B."/>
            <person name="Videau P."/>
        </authorList>
    </citation>
    <scope>NUCLEOTIDE SEQUENCE [LARGE SCALE GENOMIC DNA]</scope>
    <source>
        <strain evidence="1 2">AA17</strain>
    </source>
</reference>
<proteinExistence type="predicted"/>
<dbReference type="RefSeq" id="WP_263713024.1">
    <property type="nucleotide sequence ID" value="NZ_JAOWKX010000007.1"/>
</dbReference>